<evidence type="ECO:0000313" key="1">
    <source>
        <dbReference type="EMBL" id="KAI4305777.1"/>
    </source>
</evidence>
<dbReference type="Proteomes" id="UP000828941">
    <property type="component" value="Chromosome 12"/>
</dbReference>
<accession>A0ACB9L818</accession>
<reference evidence="1 2" key="1">
    <citation type="journal article" date="2022" name="DNA Res.">
        <title>Chromosomal-level genome assembly of the orchid tree Bauhinia variegata (Leguminosae; Cercidoideae) supports the allotetraploid origin hypothesis of Bauhinia.</title>
        <authorList>
            <person name="Zhong Y."/>
            <person name="Chen Y."/>
            <person name="Zheng D."/>
            <person name="Pang J."/>
            <person name="Liu Y."/>
            <person name="Luo S."/>
            <person name="Meng S."/>
            <person name="Qian L."/>
            <person name="Wei D."/>
            <person name="Dai S."/>
            <person name="Zhou R."/>
        </authorList>
    </citation>
    <scope>NUCLEOTIDE SEQUENCE [LARGE SCALE GENOMIC DNA]</scope>
    <source>
        <strain evidence="1">BV-YZ2020</strain>
    </source>
</reference>
<organism evidence="1 2">
    <name type="scientific">Bauhinia variegata</name>
    <name type="common">Purple orchid tree</name>
    <name type="synonym">Phanera variegata</name>
    <dbReference type="NCBI Taxonomy" id="167791"/>
    <lineage>
        <taxon>Eukaryota</taxon>
        <taxon>Viridiplantae</taxon>
        <taxon>Streptophyta</taxon>
        <taxon>Embryophyta</taxon>
        <taxon>Tracheophyta</taxon>
        <taxon>Spermatophyta</taxon>
        <taxon>Magnoliopsida</taxon>
        <taxon>eudicotyledons</taxon>
        <taxon>Gunneridae</taxon>
        <taxon>Pentapetalae</taxon>
        <taxon>rosids</taxon>
        <taxon>fabids</taxon>
        <taxon>Fabales</taxon>
        <taxon>Fabaceae</taxon>
        <taxon>Cercidoideae</taxon>
        <taxon>Cercideae</taxon>
        <taxon>Bauhiniinae</taxon>
        <taxon>Bauhinia</taxon>
    </lineage>
</organism>
<sequence length="106" mass="12147">MKGLTKIETLLTTRNKNNLELQRTQLSFSGFLTSPAAKQTKQRRSMKITDFTSYPDEENSISFNYKKQLQAQTLKIIAFLPNSSLSQQPNKQSMQRRSMKITALTS</sequence>
<evidence type="ECO:0000313" key="2">
    <source>
        <dbReference type="Proteomes" id="UP000828941"/>
    </source>
</evidence>
<dbReference type="EMBL" id="CM039437">
    <property type="protein sequence ID" value="KAI4305777.1"/>
    <property type="molecule type" value="Genomic_DNA"/>
</dbReference>
<comment type="caution">
    <text evidence="1">The sequence shown here is derived from an EMBL/GenBank/DDBJ whole genome shotgun (WGS) entry which is preliminary data.</text>
</comment>
<protein>
    <submittedName>
        <fullName evidence="1">Uncharacterized protein</fullName>
    </submittedName>
</protein>
<keyword evidence="2" id="KW-1185">Reference proteome</keyword>
<proteinExistence type="predicted"/>
<name>A0ACB9L818_BAUVA</name>
<gene>
    <name evidence="1" type="ORF">L6164_029122</name>
</gene>